<dbReference type="HOGENOM" id="CLU_190589_0_0_6"/>
<dbReference type="Pfam" id="PF13637">
    <property type="entry name" value="Ank_4"/>
    <property type="match status" value="1"/>
</dbReference>
<dbReference type="AlphaFoldDB" id="F4SUE6"/>
<reference evidence="1 2" key="1">
    <citation type="submission" date="2010-01" db="EMBL/GenBank/DDBJ databases">
        <title>The Genome Sequence of Escherichia coli M605.</title>
        <authorList>
            <consortium name="The Broad Institute Genome Sequencing Platform"/>
            <consortium name="The Broad Institute Genome Sequencing Center for Infectious Disease"/>
            <person name="Feldgarden M."/>
            <person name="Gordon D.M."/>
            <person name="Johnson J.R."/>
            <person name="Johnston B.D."/>
            <person name="Young S."/>
            <person name="Zeng Q."/>
            <person name="Koehrsen M."/>
            <person name="Alvarado L."/>
            <person name="Berlin A.M."/>
            <person name="Borenstein D."/>
            <person name="Chapman S.B."/>
            <person name="Chen Z."/>
            <person name="Engels R."/>
            <person name="Freedman E."/>
            <person name="Gellesch M."/>
            <person name="Goldberg J."/>
            <person name="Griggs A."/>
            <person name="Gujja S."/>
            <person name="Heilman E.R."/>
            <person name="Heiman D.I."/>
            <person name="Hepburn T.A."/>
            <person name="Howarth C."/>
            <person name="Jen D."/>
            <person name="Larson L."/>
            <person name="Lewis B."/>
            <person name="Mehta T."/>
            <person name="Park D."/>
            <person name="Pearson M."/>
            <person name="Richards J."/>
            <person name="Roberts A."/>
            <person name="Saif S."/>
            <person name="Shea T.D."/>
            <person name="Shenoy N."/>
            <person name="Sisk P."/>
            <person name="Stolte C."/>
            <person name="Sykes S.N."/>
            <person name="Walk T."/>
            <person name="White J."/>
            <person name="Yandava C."/>
            <person name="Haas B."/>
            <person name="Henn M.R."/>
            <person name="Nusbaum C."/>
            <person name="Birren B."/>
        </authorList>
    </citation>
    <scope>NUCLEOTIDE SEQUENCE [LARGE SCALE GENOMIC DNA]</scope>
    <source>
        <strain evidence="1 2">M605</strain>
    </source>
</reference>
<name>F4SUE6_ECOLX</name>
<proteinExistence type="predicted"/>
<gene>
    <name evidence="1" type="ORF">ECIG_04326</name>
</gene>
<evidence type="ECO:0000313" key="2">
    <source>
        <dbReference type="Proteomes" id="UP000004710"/>
    </source>
</evidence>
<accession>F4SUE6</accession>
<dbReference type="EMBL" id="GL883900">
    <property type="protein sequence ID" value="EGI17791.1"/>
    <property type="molecule type" value="Genomic_DNA"/>
</dbReference>
<dbReference type="InterPro" id="IPR036770">
    <property type="entry name" value="Ankyrin_rpt-contain_sf"/>
</dbReference>
<dbReference type="InterPro" id="IPR002110">
    <property type="entry name" value="Ankyrin_rpt"/>
</dbReference>
<evidence type="ECO:0000313" key="1">
    <source>
        <dbReference type="EMBL" id="EGI17791.1"/>
    </source>
</evidence>
<sequence length="57" mass="6161">MTIKNLPADYLLAAQQGDIDKVKTCLALGVDINTCDRQGKTAITLASLYQQYACVQA</sequence>
<dbReference type="Proteomes" id="UP000004710">
    <property type="component" value="Unassembled WGS sequence"/>
</dbReference>
<dbReference type="SUPFAM" id="SSF48403">
    <property type="entry name" value="Ankyrin repeat"/>
    <property type="match status" value="1"/>
</dbReference>
<protein>
    <submittedName>
        <fullName evidence="1">Putative ankyrin repeat protein YahD</fullName>
    </submittedName>
</protein>
<dbReference type="Gene3D" id="1.25.40.20">
    <property type="entry name" value="Ankyrin repeat-containing domain"/>
    <property type="match status" value="1"/>
</dbReference>
<organism evidence="1 2">
    <name type="scientific">Escherichia coli M605</name>
    <dbReference type="NCBI Taxonomy" id="656417"/>
    <lineage>
        <taxon>Bacteria</taxon>
        <taxon>Pseudomonadati</taxon>
        <taxon>Pseudomonadota</taxon>
        <taxon>Gammaproteobacteria</taxon>
        <taxon>Enterobacterales</taxon>
        <taxon>Enterobacteriaceae</taxon>
        <taxon>Escherichia</taxon>
    </lineage>
</organism>